<dbReference type="AlphaFoldDB" id="A0A9P4K150"/>
<feature type="non-terminal residue" evidence="2">
    <location>
        <position position="73"/>
    </location>
</feature>
<gene>
    <name evidence="2" type="ORF">CC78DRAFT_536656</name>
</gene>
<reference evidence="3" key="1">
    <citation type="journal article" date="2020" name="Stud. Mycol.">
        <title>101 Dothideomycetes genomes: A test case for predicting lifestyles and emergence of pathogens.</title>
        <authorList>
            <person name="Haridas S."/>
            <person name="Albert R."/>
            <person name="Binder M."/>
            <person name="Bloem J."/>
            <person name="LaButti K."/>
            <person name="Salamov A."/>
            <person name="Andreopoulos B."/>
            <person name="Baker S."/>
            <person name="Barry K."/>
            <person name="Bills G."/>
            <person name="Bluhm B."/>
            <person name="Cannon C."/>
            <person name="Castanera R."/>
            <person name="Culley D."/>
            <person name="Daum C."/>
            <person name="Ezra D."/>
            <person name="Gonzalez J."/>
            <person name="Henrissat B."/>
            <person name="Kuo A."/>
            <person name="Liang C."/>
            <person name="Lipzen A."/>
            <person name="Lutzoni F."/>
            <person name="Magnuson J."/>
            <person name="Mondo S."/>
            <person name="Nolan M."/>
            <person name="Ohm R."/>
            <person name="Pangilinan J."/>
            <person name="Park H.-J."/>
            <person name="Ramirez L."/>
            <person name="Alfaro M."/>
            <person name="Sun H."/>
            <person name="Tritt A."/>
            <person name="Yoshinaga Y."/>
            <person name="Zwiers L.-H."/>
            <person name="Turgeon B."/>
            <person name="Goodwin S."/>
            <person name="Spatafora J."/>
            <person name="Crous P."/>
            <person name="Grigoriev I."/>
        </authorList>
    </citation>
    <scope>NUCLEOTIDE SEQUENCE [LARGE SCALE GENOMIC DNA]</scope>
    <source>
        <strain evidence="3">CBS 304.66</strain>
    </source>
</reference>
<keyword evidence="3" id="KW-1185">Reference proteome</keyword>
<accession>A0A9P4K150</accession>
<organism evidence="2 3">
    <name type="scientific">Lojkania enalia</name>
    <dbReference type="NCBI Taxonomy" id="147567"/>
    <lineage>
        <taxon>Eukaryota</taxon>
        <taxon>Fungi</taxon>
        <taxon>Dikarya</taxon>
        <taxon>Ascomycota</taxon>
        <taxon>Pezizomycotina</taxon>
        <taxon>Dothideomycetes</taxon>
        <taxon>Pleosporomycetidae</taxon>
        <taxon>Pleosporales</taxon>
        <taxon>Pleosporales incertae sedis</taxon>
        <taxon>Lojkania</taxon>
    </lineage>
</organism>
<protein>
    <submittedName>
        <fullName evidence="2">Uncharacterized protein</fullName>
    </submittedName>
</protein>
<feature type="compositionally biased region" description="Basic residues" evidence="1">
    <location>
        <begin position="57"/>
        <end position="66"/>
    </location>
</feature>
<sequence length="73" mass="7744">MATSCTTSTVSQNPPSGRTKIGVRSAIKSVIGFTSTSEANSKQNRVQPSSTAATRTTYKHPARIQKGKFSTVL</sequence>
<dbReference type="EMBL" id="ML986690">
    <property type="protein sequence ID" value="KAF2260046.1"/>
    <property type="molecule type" value="Genomic_DNA"/>
</dbReference>
<evidence type="ECO:0000313" key="2">
    <source>
        <dbReference type="EMBL" id="KAF2260046.1"/>
    </source>
</evidence>
<dbReference type="Proteomes" id="UP000800093">
    <property type="component" value="Unassembled WGS sequence"/>
</dbReference>
<evidence type="ECO:0000256" key="1">
    <source>
        <dbReference type="SAM" id="MobiDB-lite"/>
    </source>
</evidence>
<feature type="compositionally biased region" description="Polar residues" evidence="1">
    <location>
        <begin position="1"/>
        <end position="16"/>
    </location>
</feature>
<comment type="caution">
    <text evidence="2">The sequence shown here is derived from an EMBL/GenBank/DDBJ whole genome shotgun (WGS) entry which is preliminary data.</text>
</comment>
<name>A0A9P4K150_9PLEO</name>
<feature type="region of interest" description="Disordered" evidence="1">
    <location>
        <begin position="1"/>
        <end position="73"/>
    </location>
</feature>
<proteinExistence type="predicted"/>
<feature type="compositionally biased region" description="Polar residues" evidence="1">
    <location>
        <begin position="32"/>
        <end position="56"/>
    </location>
</feature>
<evidence type="ECO:0000313" key="3">
    <source>
        <dbReference type="Proteomes" id="UP000800093"/>
    </source>
</evidence>